<sequence>MKKKLIALLALPLLGPAACTGEESTSEAQVATLASAGPVASAPADADAGRPRLRLDITDEEREALDAALISCVKANGVPEPRFLGWGDFRSMTKLAPGVLEKAKVACRSKMPLPAWEEDPDNPHAADFARAVATCLRAKGVKMVENPSDGSYSFDDGSASKGLELKPACEREAAAKGIGR</sequence>
<organism evidence="2 3">
    <name type="scientific">Pseudosporangium ferrugineum</name>
    <dbReference type="NCBI Taxonomy" id="439699"/>
    <lineage>
        <taxon>Bacteria</taxon>
        <taxon>Bacillati</taxon>
        <taxon>Actinomycetota</taxon>
        <taxon>Actinomycetes</taxon>
        <taxon>Micromonosporales</taxon>
        <taxon>Micromonosporaceae</taxon>
        <taxon>Pseudosporangium</taxon>
    </lineage>
</organism>
<accession>A0A2T0SFC6</accession>
<gene>
    <name evidence="2" type="ORF">CLV70_102329</name>
</gene>
<feature type="chain" id="PRO_5039714433" description="Lipoprotein" evidence="1">
    <location>
        <begin position="21"/>
        <end position="180"/>
    </location>
</feature>
<keyword evidence="3" id="KW-1185">Reference proteome</keyword>
<evidence type="ECO:0008006" key="4">
    <source>
        <dbReference type="Google" id="ProtNLM"/>
    </source>
</evidence>
<evidence type="ECO:0000313" key="2">
    <source>
        <dbReference type="EMBL" id="PRY32118.1"/>
    </source>
</evidence>
<dbReference type="EMBL" id="PVZG01000002">
    <property type="protein sequence ID" value="PRY32118.1"/>
    <property type="molecule type" value="Genomic_DNA"/>
</dbReference>
<evidence type="ECO:0000313" key="3">
    <source>
        <dbReference type="Proteomes" id="UP000239209"/>
    </source>
</evidence>
<name>A0A2T0SFC6_9ACTN</name>
<protein>
    <recommendedName>
        <fullName evidence="4">Lipoprotein</fullName>
    </recommendedName>
</protein>
<reference evidence="2 3" key="1">
    <citation type="submission" date="2018-03" db="EMBL/GenBank/DDBJ databases">
        <title>Genomic Encyclopedia of Archaeal and Bacterial Type Strains, Phase II (KMG-II): from individual species to whole genera.</title>
        <authorList>
            <person name="Goeker M."/>
        </authorList>
    </citation>
    <scope>NUCLEOTIDE SEQUENCE [LARGE SCALE GENOMIC DNA]</scope>
    <source>
        <strain evidence="2 3">DSM 45348</strain>
    </source>
</reference>
<dbReference type="Proteomes" id="UP000239209">
    <property type="component" value="Unassembled WGS sequence"/>
</dbReference>
<dbReference type="RefSeq" id="WP_211303649.1">
    <property type="nucleotide sequence ID" value="NZ_PVZG01000002.1"/>
</dbReference>
<keyword evidence="1" id="KW-0732">Signal</keyword>
<feature type="signal peptide" evidence="1">
    <location>
        <begin position="1"/>
        <end position="20"/>
    </location>
</feature>
<proteinExistence type="predicted"/>
<comment type="caution">
    <text evidence="2">The sequence shown here is derived from an EMBL/GenBank/DDBJ whole genome shotgun (WGS) entry which is preliminary data.</text>
</comment>
<dbReference type="AlphaFoldDB" id="A0A2T0SFC6"/>
<evidence type="ECO:0000256" key="1">
    <source>
        <dbReference type="SAM" id="SignalP"/>
    </source>
</evidence>